<accession>A0ABW2NTZ6</accession>
<organism evidence="2 3">
    <name type="scientific">Sphaerisporangium rhizosphaerae</name>
    <dbReference type="NCBI Taxonomy" id="2269375"/>
    <lineage>
        <taxon>Bacteria</taxon>
        <taxon>Bacillati</taxon>
        <taxon>Actinomycetota</taxon>
        <taxon>Actinomycetes</taxon>
        <taxon>Streptosporangiales</taxon>
        <taxon>Streptosporangiaceae</taxon>
        <taxon>Sphaerisporangium</taxon>
    </lineage>
</organism>
<protein>
    <submittedName>
        <fullName evidence="2">Bifunctional DNA primase/polymerase</fullName>
    </submittedName>
</protein>
<proteinExistence type="predicted"/>
<evidence type="ECO:0000313" key="3">
    <source>
        <dbReference type="Proteomes" id="UP001596496"/>
    </source>
</evidence>
<comment type="caution">
    <text evidence="2">The sequence shown here is derived from an EMBL/GenBank/DDBJ whole genome shotgun (WGS) entry which is preliminary data.</text>
</comment>
<name>A0ABW2NTZ6_9ACTN</name>
<dbReference type="Proteomes" id="UP001596496">
    <property type="component" value="Unassembled WGS sequence"/>
</dbReference>
<reference evidence="3" key="1">
    <citation type="journal article" date="2019" name="Int. J. Syst. Evol. Microbiol.">
        <title>The Global Catalogue of Microorganisms (GCM) 10K type strain sequencing project: providing services to taxonomists for standard genome sequencing and annotation.</title>
        <authorList>
            <consortium name="The Broad Institute Genomics Platform"/>
            <consortium name="The Broad Institute Genome Sequencing Center for Infectious Disease"/>
            <person name="Wu L."/>
            <person name="Ma J."/>
        </authorList>
    </citation>
    <scope>NUCLEOTIDE SEQUENCE [LARGE SCALE GENOMIC DNA]</scope>
    <source>
        <strain evidence="3">CECT 7649</strain>
    </source>
</reference>
<gene>
    <name evidence="2" type="ORF">ACFQSB_01580</name>
</gene>
<feature type="domain" description="DNA primase/polymerase bifunctional N-terminal" evidence="1">
    <location>
        <begin position="5"/>
        <end position="156"/>
    </location>
</feature>
<dbReference type="SMART" id="SM00943">
    <property type="entry name" value="Prim-Pol"/>
    <property type="match status" value="1"/>
</dbReference>
<sequence>MLRAARACIRLGWPLFVQSYTEGGLQEATTFIGQIETSLGEVTRGLLCLRTGAPSGTVVIEISGPAGLRTAEILARAGLLPDTVTILTGGGGGYLLYAHPGVFVPSGANLLGPGVHVQADGGHIQLPPSRNRNNGFQLKWTSGKPQRPSTPLHPRILSALRDQALAA</sequence>
<dbReference type="RefSeq" id="WP_380823863.1">
    <property type="nucleotide sequence ID" value="NZ_JBHTCG010000001.1"/>
</dbReference>
<keyword evidence="3" id="KW-1185">Reference proteome</keyword>
<dbReference type="SUPFAM" id="SSF56747">
    <property type="entry name" value="Prim-pol domain"/>
    <property type="match status" value="1"/>
</dbReference>
<dbReference type="Pfam" id="PF09250">
    <property type="entry name" value="Prim-Pol"/>
    <property type="match status" value="1"/>
</dbReference>
<evidence type="ECO:0000259" key="1">
    <source>
        <dbReference type="SMART" id="SM00943"/>
    </source>
</evidence>
<dbReference type="InterPro" id="IPR015330">
    <property type="entry name" value="DNA_primase/pol_bifunc_N"/>
</dbReference>
<evidence type="ECO:0000313" key="2">
    <source>
        <dbReference type="EMBL" id="MFC7380876.1"/>
    </source>
</evidence>
<dbReference type="EMBL" id="JBHTCG010000001">
    <property type="protein sequence ID" value="MFC7380876.1"/>
    <property type="molecule type" value="Genomic_DNA"/>
</dbReference>